<protein>
    <submittedName>
        <fullName evidence="1">(California timema) hypothetical protein</fullName>
    </submittedName>
</protein>
<gene>
    <name evidence="1" type="ORF">TCMB3V08_LOCUS3286</name>
</gene>
<organism evidence="1">
    <name type="scientific">Timema californicum</name>
    <name type="common">California timema</name>
    <name type="synonym">Walking stick</name>
    <dbReference type="NCBI Taxonomy" id="61474"/>
    <lineage>
        <taxon>Eukaryota</taxon>
        <taxon>Metazoa</taxon>
        <taxon>Ecdysozoa</taxon>
        <taxon>Arthropoda</taxon>
        <taxon>Hexapoda</taxon>
        <taxon>Insecta</taxon>
        <taxon>Pterygota</taxon>
        <taxon>Neoptera</taxon>
        <taxon>Polyneoptera</taxon>
        <taxon>Phasmatodea</taxon>
        <taxon>Timematodea</taxon>
        <taxon>Timematoidea</taxon>
        <taxon>Timematidae</taxon>
        <taxon>Timema</taxon>
    </lineage>
</organism>
<reference evidence="1" key="1">
    <citation type="submission" date="2020-11" db="EMBL/GenBank/DDBJ databases">
        <authorList>
            <person name="Tran Van P."/>
        </authorList>
    </citation>
    <scope>NUCLEOTIDE SEQUENCE</scope>
</reference>
<evidence type="ECO:0000313" key="1">
    <source>
        <dbReference type="EMBL" id="CAD7570585.1"/>
    </source>
</evidence>
<dbReference type="EMBL" id="OE180119">
    <property type="protein sequence ID" value="CAD7570585.1"/>
    <property type="molecule type" value="Genomic_DNA"/>
</dbReference>
<name>A0A7R9J122_TIMCA</name>
<accession>A0A7R9J122</accession>
<proteinExistence type="predicted"/>
<dbReference type="AlphaFoldDB" id="A0A7R9J122"/>
<sequence>MEEIRVRRVVQTEDLSNVEFETSEDVEVIPTFDSMGLREELLRGIYAYGGQALWNGEGRGELSSSDSSGNTVPD</sequence>